<sequence length="162" mass="17774">MKSPSTLLASALFSATIAASASIAEEPILDRTIVIASNELKVLRPVDKTPYPDTLEKYPDLMAGGGYRLEPPNEDGEWYARVYQWSPGVVYAYQGERVRLEFFGINGDLHPTEIPGYGLKFDVARGEITRVDFTADKAGLFDIVTPGRAPSMTAQLVVLPRP</sequence>
<gene>
    <name evidence="2" type="ORF">SAMN05444370_1603</name>
</gene>
<dbReference type="RefSeq" id="WP_093257070.1">
    <property type="nucleotide sequence ID" value="NZ_FNQM01000060.1"/>
</dbReference>
<organism evidence="2 3">
    <name type="scientific">Rubrimonas cliftonensis</name>
    <dbReference type="NCBI Taxonomy" id="89524"/>
    <lineage>
        <taxon>Bacteria</taxon>
        <taxon>Pseudomonadati</taxon>
        <taxon>Pseudomonadota</taxon>
        <taxon>Alphaproteobacteria</taxon>
        <taxon>Rhodobacterales</taxon>
        <taxon>Paracoccaceae</taxon>
        <taxon>Rubrimonas</taxon>
    </lineage>
</organism>
<keyword evidence="3" id="KW-1185">Reference proteome</keyword>
<reference evidence="2 3" key="1">
    <citation type="submission" date="2016-10" db="EMBL/GenBank/DDBJ databases">
        <authorList>
            <person name="de Groot N.N."/>
        </authorList>
    </citation>
    <scope>NUCLEOTIDE SEQUENCE [LARGE SCALE GENOMIC DNA]</scope>
    <source>
        <strain evidence="2 3">DSM 15345</strain>
    </source>
</reference>
<evidence type="ECO:0000313" key="3">
    <source>
        <dbReference type="Proteomes" id="UP000198703"/>
    </source>
</evidence>
<dbReference type="OrthoDB" id="9759695at2"/>
<protein>
    <submittedName>
        <fullName evidence="2">Uncharacterized protein</fullName>
    </submittedName>
</protein>
<keyword evidence="1" id="KW-0732">Signal</keyword>
<dbReference type="Gene3D" id="2.60.40.420">
    <property type="entry name" value="Cupredoxins - blue copper proteins"/>
    <property type="match status" value="1"/>
</dbReference>
<evidence type="ECO:0000256" key="1">
    <source>
        <dbReference type="SAM" id="SignalP"/>
    </source>
</evidence>
<dbReference type="SUPFAM" id="SSF49503">
    <property type="entry name" value="Cupredoxins"/>
    <property type="match status" value="1"/>
</dbReference>
<dbReference type="AlphaFoldDB" id="A0A1H4GEI8"/>
<feature type="signal peptide" evidence="1">
    <location>
        <begin position="1"/>
        <end position="24"/>
    </location>
</feature>
<dbReference type="InterPro" id="IPR008972">
    <property type="entry name" value="Cupredoxin"/>
</dbReference>
<dbReference type="Proteomes" id="UP000198703">
    <property type="component" value="Unassembled WGS sequence"/>
</dbReference>
<evidence type="ECO:0000313" key="2">
    <source>
        <dbReference type="EMBL" id="SEB08016.1"/>
    </source>
</evidence>
<dbReference type="STRING" id="89524.SAMN05444370_1603"/>
<feature type="chain" id="PRO_5011702466" evidence="1">
    <location>
        <begin position="25"/>
        <end position="162"/>
    </location>
</feature>
<accession>A0A1H4GEI8</accession>
<dbReference type="EMBL" id="FNQM01000060">
    <property type="protein sequence ID" value="SEB08016.1"/>
    <property type="molecule type" value="Genomic_DNA"/>
</dbReference>
<proteinExistence type="predicted"/>
<name>A0A1H4GEI8_9RHOB</name>